<evidence type="ECO:0000313" key="2">
    <source>
        <dbReference type="EMBL" id="GBF97473.1"/>
    </source>
</evidence>
<reference evidence="2 3" key="1">
    <citation type="journal article" date="2018" name="Sci. Rep.">
        <title>Raphidocelis subcapitata (=Pseudokirchneriella subcapitata) provides an insight into genome evolution and environmental adaptations in the Sphaeropleales.</title>
        <authorList>
            <person name="Suzuki S."/>
            <person name="Yamaguchi H."/>
            <person name="Nakajima N."/>
            <person name="Kawachi M."/>
        </authorList>
    </citation>
    <scope>NUCLEOTIDE SEQUENCE [LARGE SCALE GENOMIC DNA]</scope>
    <source>
        <strain evidence="2 3">NIES-35</strain>
    </source>
</reference>
<dbReference type="InterPro" id="IPR006311">
    <property type="entry name" value="TAT_signal"/>
</dbReference>
<protein>
    <submittedName>
        <fullName evidence="2">Uncharacterized protein</fullName>
    </submittedName>
</protein>
<gene>
    <name evidence="2" type="ORF">Rsub_10396</name>
</gene>
<sequence length="571" mass="58522">MAAAARWRRRGAPAAAAAAAVVVSLLLAAAPRASASVLASFQFDFAEARNQFGWTITSAPPNPTMLQVPAGGNGSVAYSTAFQRQLLSTKLRVGGIVTFENQGDADAIVAGGRVSICNGHIDEAAANATGAAAAFAGCSGSSYSVLLGVKPNYGALIPAGARAGVPFEGSFAVQRVTSEDARSRGIGGPVAAAYVDAILTDGSRVASPVQKVSFGIDADLAGDFGYTGTAFDEFMNARIAVLTAKPIDTMGNKIPDGFGMRISDSQTFNYTAIFSYTPGTPCDVPLTATNRVRLVVNNPGDAPVPEAQTSLVTVVFTGCNTTASARFGQIEPFVNSTYSWSLSKTADTSALRLAPGAAGNITYRVAVTRAPPTVRYRVSGAVLVSPVGGVLGGPPLQVSAVEVQLSSGDKGPAGCLPPNPDGSTPCVFESIPYSLDSLAPLAGNATATVRLADGSTLEVPATPFDFMRVPTNEDAGARANLTDTLDAPAVGAARAAGLRFIWDERLKPPSTREAPVVLTEATVYEYSIKVRAGAKCGSHRLVNTAGLAPIGGTQKAMLARSEVAVDVIGCN</sequence>
<name>A0A2V0PHS6_9CHLO</name>
<feature type="signal peptide" evidence="1">
    <location>
        <begin position="1"/>
        <end position="35"/>
    </location>
</feature>
<proteinExistence type="predicted"/>
<dbReference type="PROSITE" id="PS51318">
    <property type="entry name" value="TAT"/>
    <property type="match status" value="1"/>
</dbReference>
<dbReference type="EMBL" id="BDRX01000100">
    <property type="protein sequence ID" value="GBF97473.1"/>
    <property type="molecule type" value="Genomic_DNA"/>
</dbReference>
<keyword evidence="1" id="KW-0732">Signal</keyword>
<dbReference type="Proteomes" id="UP000247498">
    <property type="component" value="Unassembled WGS sequence"/>
</dbReference>
<dbReference type="OrthoDB" id="10670554at2759"/>
<keyword evidence="3" id="KW-1185">Reference proteome</keyword>
<feature type="chain" id="PRO_5015906019" evidence="1">
    <location>
        <begin position="36"/>
        <end position="571"/>
    </location>
</feature>
<accession>A0A2V0PHS6</accession>
<organism evidence="2 3">
    <name type="scientific">Raphidocelis subcapitata</name>
    <dbReference type="NCBI Taxonomy" id="307507"/>
    <lineage>
        <taxon>Eukaryota</taxon>
        <taxon>Viridiplantae</taxon>
        <taxon>Chlorophyta</taxon>
        <taxon>core chlorophytes</taxon>
        <taxon>Chlorophyceae</taxon>
        <taxon>CS clade</taxon>
        <taxon>Sphaeropleales</taxon>
        <taxon>Selenastraceae</taxon>
        <taxon>Raphidocelis</taxon>
    </lineage>
</organism>
<evidence type="ECO:0000256" key="1">
    <source>
        <dbReference type="SAM" id="SignalP"/>
    </source>
</evidence>
<dbReference type="AlphaFoldDB" id="A0A2V0PHS6"/>
<comment type="caution">
    <text evidence="2">The sequence shown here is derived from an EMBL/GenBank/DDBJ whole genome shotgun (WGS) entry which is preliminary data.</text>
</comment>
<dbReference type="InParanoid" id="A0A2V0PHS6"/>
<evidence type="ECO:0000313" key="3">
    <source>
        <dbReference type="Proteomes" id="UP000247498"/>
    </source>
</evidence>